<evidence type="ECO:0000256" key="7">
    <source>
        <dbReference type="ARBA" id="ARBA00022840"/>
    </source>
</evidence>
<dbReference type="InterPro" id="IPR011604">
    <property type="entry name" value="PDDEXK-like_dom_sf"/>
</dbReference>
<organism evidence="11 12">
    <name type="scientific">Metabacillus bambusae</name>
    <dbReference type="NCBI Taxonomy" id="2795218"/>
    <lineage>
        <taxon>Bacteria</taxon>
        <taxon>Bacillati</taxon>
        <taxon>Bacillota</taxon>
        <taxon>Bacilli</taxon>
        <taxon>Bacillales</taxon>
        <taxon>Bacillaceae</taxon>
        <taxon>Metabacillus</taxon>
    </lineage>
</organism>
<keyword evidence="3" id="KW-0227">DNA damage</keyword>
<dbReference type="Gene3D" id="3.90.320.10">
    <property type="match status" value="1"/>
</dbReference>
<evidence type="ECO:0000256" key="5">
    <source>
        <dbReference type="ARBA" id="ARBA00022806"/>
    </source>
</evidence>
<keyword evidence="9" id="KW-0234">DNA repair</keyword>
<keyword evidence="6" id="KW-0269">Exonuclease</keyword>
<feature type="domain" description="PD-(D/E)XK endonuclease-like" evidence="10">
    <location>
        <begin position="693"/>
        <end position="967"/>
    </location>
</feature>
<evidence type="ECO:0000256" key="3">
    <source>
        <dbReference type="ARBA" id="ARBA00022763"/>
    </source>
</evidence>
<dbReference type="EMBL" id="JAGDEL010000003">
    <property type="protein sequence ID" value="MBO1511137.1"/>
    <property type="molecule type" value="Genomic_DNA"/>
</dbReference>
<keyword evidence="4" id="KW-0378">Hydrolase</keyword>
<keyword evidence="12" id="KW-1185">Reference proteome</keyword>
<evidence type="ECO:0000259" key="10">
    <source>
        <dbReference type="Pfam" id="PF12705"/>
    </source>
</evidence>
<proteinExistence type="predicted"/>
<evidence type="ECO:0000256" key="9">
    <source>
        <dbReference type="ARBA" id="ARBA00023204"/>
    </source>
</evidence>
<evidence type="ECO:0000313" key="11">
    <source>
        <dbReference type="EMBL" id="MBO1511137.1"/>
    </source>
</evidence>
<dbReference type="SUPFAM" id="SSF52980">
    <property type="entry name" value="Restriction endonuclease-like"/>
    <property type="match status" value="1"/>
</dbReference>
<name>A0ABS3MYP7_9BACI</name>
<comment type="caution">
    <text evidence="11">The sequence shown here is derived from an EMBL/GenBank/DDBJ whole genome shotgun (WGS) entry which is preliminary data.</text>
</comment>
<accession>A0ABS3MYP7</accession>
<dbReference type="RefSeq" id="WP_207975878.1">
    <property type="nucleotide sequence ID" value="NZ_JAGDEL010000003.1"/>
</dbReference>
<dbReference type="Proteomes" id="UP000663981">
    <property type="component" value="Unassembled WGS sequence"/>
</dbReference>
<evidence type="ECO:0000256" key="1">
    <source>
        <dbReference type="ARBA" id="ARBA00022722"/>
    </source>
</evidence>
<evidence type="ECO:0000256" key="8">
    <source>
        <dbReference type="ARBA" id="ARBA00023125"/>
    </source>
</evidence>
<evidence type="ECO:0000256" key="2">
    <source>
        <dbReference type="ARBA" id="ARBA00022741"/>
    </source>
</evidence>
<protein>
    <submittedName>
        <fullName evidence="11">PD-(D/E)XK nuclease family protein</fullName>
    </submittedName>
</protein>
<reference evidence="11 12" key="1">
    <citation type="submission" date="2021-03" db="EMBL/GenBank/DDBJ databases">
        <title>Whole genome sequence of Metabacillus bambusae BG109.</title>
        <authorList>
            <person name="Jeong J.W."/>
        </authorList>
    </citation>
    <scope>NUCLEOTIDE SEQUENCE [LARGE SCALE GENOMIC DNA]</scope>
    <source>
        <strain evidence="11 12">BG109</strain>
    </source>
</reference>
<keyword evidence="7" id="KW-0067">ATP-binding</keyword>
<keyword evidence="8" id="KW-0238">DNA-binding</keyword>
<dbReference type="SUPFAM" id="SSF52540">
    <property type="entry name" value="P-loop containing nucleoside triphosphate hydrolases"/>
    <property type="match status" value="1"/>
</dbReference>
<evidence type="ECO:0000313" key="12">
    <source>
        <dbReference type="Proteomes" id="UP000663981"/>
    </source>
</evidence>
<evidence type="ECO:0000256" key="6">
    <source>
        <dbReference type="ARBA" id="ARBA00022839"/>
    </source>
</evidence>
<keyword evidence="1" id="KW-0540">Nuclease</keyword>
<dbReference type="Pfam" id="PF12705">
    <property type="entry name" value="PDDEXK_1"/>
    <property type="match status" value="1"/>
</dbReference>
<keyword evidence="2" id="KW-0547">Nucleotide-binding</keyword>
<dbReference type="InterPro" id="IPR011335">
    <property type="entry name" value="Restrct_endonuc-II-like"/>
</dbReference>
<evidence type="ECO:0000256" key="4">
    <source>
        <dbReference type="ARBA" id="ARBA00022801"/>
    </source>
</evidence>
<keyword evidence="5" id="KW-0347">Helicase</keyword>
<sequence>MKSLMKELVNINTNFPYQEKIILVDSYTVGSQILEAFTDHGKKAINLTYKTVNNLAEEFIELHHPDQKEVVNETIGSQFVYTILSQLKDNHALTYFGNMEITASFSRAMYQILHTLRMAGYTGATINTDDFLTEDKGVDIKLILSQYEEMLLAYRMTDHAENLRLAKQYATENANPIYILQSNLSLSHLEEEFLYKILLEQTYKLPLQQVFGVKIPERSNLQSIMWGEPTSLSYLYDLDHKADTEHVTLFTAKTEEVEIKHILYKIKESQAKLDKHVVYYTNHEPYVTHFYHLSQKAELPITFGEGLPVLTTRPGRLIAGIIQWISSNYSVNAFLDFIHEGLIHLEEGMPSGVKMTRILREASIDWDKKRYISQLTEEINRLEMKRSEATDEKKADYYQEKMNQLIVLQKWFTALLKKMPDFKDELNYRDCLQGIAHVLTNYCRTSSVADSVAKTELLEEIQKLLPYCDETLSRYQVLEKMKDLLLSLNVLKSSAKPGHLHVTSYDHGIYETRDFVYIVGLDSRKFPGGVNENPLLLDTERNRLGNGLNVNEHKSQEKHYNLVQMLAQHEGNVSLSYCNFAVNENRVVHPAHVFLQSYRMTSGHHEADFKDLTKLPSSYVTEELFNEQDYWAQKVVTDEKVKLQGDILSQFKHLESGLKAMNARNEAIFTEFDGEIDIEQVMYDPRLNKERSMTAGRLETLAKCPYSYFLSEVLGVRPLEDTTFNPNKWMDAATRGSLLHSIFETYYKSLQTAEEKPSFVHHEEKILTIAKGLIQEQREITPPPNERVYELEVADIFECCRIFLKEEEQHCETYKPLHFEYTFGVGEIDAAEITLPSGQSMKIAGKIDRVDETSSGTYHIVDYKTGSTYGYSMNGMFKGGRQLQHFIYALAIEQHLQLETGAVEESSYYFPTVKGLAQRFVRKQDDRVRTQGLTLLENLIELVSQGIFTMTDDENDCKFCDFKSVCQRHFYDKETLSAKQSDKTYEPLRQFLGVRAHV</sequence>
<dbReference type="InterPro" id="IPR027417">
    <property type="entry name" value="P-loop_NTPase"/>
</dbReference>
<dbReference type="InterPro" id="IPR038726">
    <property type="entry name" value="PDDEXK_AddAB-type"/>
</dbReference>
<gene>
    <name evidence="11" type="ORF">I7822_05510</name>
</gene>